<protein>
    <recommendedName>
        <fullName evidence="4">FLYWCH-type domain-containing protein</fullName>
    </recommendedName>
</protein>
<gene>
    <name evidence="1" type="ORF">JYZ213_LOCUS43818</name>
    <name evidence="2" type="ORF">OXD698_LOCUS36721</name>
</gene>
<comment type="caution">
    <text evidence="2">The sequence shown here is derived from an EMBL/GenBank/DDBJ whole genome shotgun (WGS) entry which is preliminary data.</text>
</comment>
<dbReference type="AlphaFoldDB" id="A0A819WGN4"/>
<proteinExistence type="predicted"/>
<accession>A0A819WGN4</accession>
<dbReference type="Proteomes" id="UP000663845">
    <property type="component" value="Unassembled WGS sequence"/>
</dbReference>
<sequence>MSIIKPNKGNDQLLLDDFRYRRDRFVWRCVKNKCEGRARSDSDTFKMYQDHTGQVMRNLAALIFTPPQHVIEEFVRIKENASDVLDGKYISYK</sequence>
<evidence type="ECO:0000313" key="2">
    <source>
        <dbReference type="EMBL" id="CAF4125415.1"/>
    </source>
</evidence>
<name>A0A819WGN4_9BILA</name>
<dbReference type="EMBL" id="CAJOAZ010006158">
    <property type="protein sequence ID" value="CAF4125415.1"/>
    <property type="molecule type" value="Genomic_DNA"/>
</dbReference>
<organism evidence="2 3">
    <name type="scientific">Adineta steineri</name>
    <dbReference type="NCBI Taxonomy" id="433720"/>
    <lineage>
        <taxon>Eukaryota</taxon>
        <taxon>Metazoa</taxon>
        <taxon>Spiralia</taxon>
        <taxon>Gnathifera</taxon>
        <taxon>Rotifera</taxon>
        <taxon>Eurotatoria</taxon>
        <taxon>Bdelloidea</taxon>
        <taxon>Adinetida</taxon>
        <taxon>Adinetidae</taxon>
        <taxon>Adineta</taxon>
    </lineage>
</organism>
<evidence type="ECO:0008006" key="4">
    <source>
        <dbReference type="Google" id="ProtNLM"/>
    </source>
</evidence>
<reference evidence="2" key="1">
    <citation type="submission" date="2021-02" db="EMBL/GenBank/DDBJ databases">
        <authorList>
            <person name="Nowell W R."/>
        </authorList>
    </citation>
    <scope>NUCLEOTIDE SEQUENCE</scope>
</reference>
<dbReference type="Gene3D" id="2.20.25.240">
    <property type="match status" value="1"/>
</dbReference>
<evidence type="ECO:0000313" key="1">
    <source>
        <dbReference type="EMBL" id="CAF1507093.1"/>
    </source>
</evidence>
<dbReference type="Proteomes" id="UP000663844">
    <property type="component" value="Unassembled WGS sequence"/>
</dbReference>
<evidence type="ECO:0000313" key="3">
    <source>
        <dbReference type="Proteomes" id="UP000663844"/>
    </source>
</evidence>
<dbReference type="EMBL" id="CAJNOG010002487">
    <property type="protein sequence ID" value="CAF1507093.1"/>
    <property type="molecule type" value="Genomic_DNA"/>
</dbReference>